<protein>
    <submittedName>
        <fullName evidence="2">Pr6Pr family membrane protein</fullName>
    </submittedName>
</protein>
<reference evidence="2" key="1">
    <citation type="submission" date="2022-12" db="EMBL/GenBank/DDBJ databases">
        <title>Gycomyces niveus sp.nov.,a novel actinomycete isolated from soil in Shouguan.</title>
        <authorList>
            <person name="Yang X."/>
        </authorList>
    </citation>
    <scope>NUCLEOTIDE SEQUENCE</scope>
    <source>
        <strain evidence="2">NEAU-A15</strain>
    </source>
</reference>
<feature type="transmembrane region" description="Helical" evidence="1">
    <location>
        <begin position="78"/>
        <end position="98"/>
    </location>
</feature>
<proteinExistence type="predicted"/>
<accession>A0A9X3PBK7</accession>
<organism evidence="2 3">
    <name type="scientific">Glycomyces luteolus</name>
    <dbReference type="NCBI Taxonomy" id="2670330"/>
    <lineage>
        <taxon>Bacteria</taxon>
        <taxon>Bacillati</taxon>
        <taxon>Actinomycetota</taxon>
        <taxon>Actinomycetes</taxon>
        <taxon>Glycomycetales</taxon>
        <taxon>Glycomycetaceae</taxon>
        <taxon>Glycomyces</taxon>
    </lineage>
</organism>
<dbReference type="InterPro" id="IPR049713">
    <property type="entry name" value="Pr6Pr-like"/>
</dbReference>
<feature type="transmembrane region" description="Helical" evidence="1">
    <location>
        <begin position="16"/>
        <end position="35"/>
    </location>
</feature>
<dbReference type="NCBIfam" id="NF038065">
    <property type="entry name" value="Pr6Pr"/>
    <property type="match status" value="1"/>
</dbReference>
<evidence type="ECO:0000256" key="1">
    <source>
        <dbReference type="SAM" id="Phobius"/>
    </source>
</evidence>
<keyword evidence="3" id="KW-1185">Reference proteome</keyword>
<feature type="transmembrane region" description="Helical" evidence="1">
    <location>
        <begin position="47"/>
        <end position="66"/>
    </location>
</feature>
<sequence length="210" mass="22319">MTSPNEMRVHAREIGLARFIAGILAVGVLLYAYVLGGEANGLNPFNYFGFFTNLTSLLTAALLIATGLHPLLGRPVPAWLVAARAVATACMLIVAVVYNVLVPGTGTAPPLVSAALHIVLPAVVFLDWLLVGDRPPLPWPRVWLVIPYPALWLAVVLVRGATDGWVPYGFLLPERGLASLGLHVIGLFAALSAAGALVWAVSRCRGLTNW</sequence>
<keyword evidence="1" id="KW-0812">Transmembrane</keyword>
<feature type="transmembrane region" description="Helical" evidence="1">
    <location>
        <begin position="142"/>
        <end position="160"/>
    </location>
</feature>
<dbReference type="AlphaFoldDB" id="A0A9X3PBK7"/>
<dbReference type="Proteomes" id="UP001146067">
    <property type="component" value="Unassembled WGS sequence"/>
</dbReference>
<comment type="caution">
    <text evidence="2">The sequence shown here is derived from an EMBL/GenBank/DDBJ whole genome shotgun (WGS) entry which is preliminary data.</text>
</comment>
<evidence type="ECO:0000313" key="2">
    <source>
        <dbReference type="EMBL" id="MDA1359569.1"/>
    </source>
</evidence>
<dbReference type="RefSeq" id="WP_270109412.1">
    <property type="nucleotide sequence ID" value="NZ_JAPZVP010000005.1"/>
</dbReference>
<feature type="transmembrane region" description="Helical" evidence="1">
    <location>
        <begin position="110"/>
        <end position="130"/>
    </location>
</feature>
<evidence type="ECO:0000313" key="3">
    <source>
        <dbReference type="Proteomes" id="UP001146067"/>
    </source>
</evidence>
<keyword evidence="1" id="KW-1133">Transmembrane helix</keyword>
<keyword evidence="1" id="KW-0472">Membrane</keyword>
<dbReference type="EMBL" id="JAPZVP010000005">
    <property type="protein sequence ID" value="MDA1359569.1"/>
    <property type="molecule type" value="Genomic_DNA"/>
</dbReference>
<name>A0A9X3PBK7_9ACTN</name>
<feature type="transmembrane region" description="Helical" evidence="1">
    <location>
        <begin position="180"/>
        <end position="201"/>
    </location>
</feature>
<gene>
    <name evidence="2" type="ORF">O1R50_08045</name>
</gene>